<dbReference type="InterPro" id="IPR023606">
    <property type="entry name" value="CoA-Trfase_III_dom_1_sf"/>
</dbReference>
<protein>
    <submittedName>
        <fullName evidence="1">Crotonobetainyl-CoA:carnitine CoA-transferase CaiB-like acyl-CoA transferase</fullName>
    </submittedName>
</protein>
<reference evidence="1" key="1">
    <citation type="submission" date="2019-07" db="EMBL/GenBank/DDBJ databases">
        <title>Genomic Encyclopedia of Type Strains, Phase IV (KMG-IV): sequencing the most valuable type-strain genomes for metagenomic binning, comparative biology and taxonomic classification.</title>
        <authorList>
            <person name="Goeker M."/>
        </authorList>
    </citation>
    <scope>NUCLEOTIDE SEQUENCE</scope>
    <source>
        <strain evidence="1">DSM 44596</strain>
    </source>
</reference>
<sequence length="399" mass="43328">MTLPLAGIKVVEFSEHGFVPAASAAIADFGADVIKIERIEGDPMRALVPNGVLPQADGTDYMFQLVNRNKRGIALDVTTADGREIFERLIAWADVYITNQLPRVRRKLKTEPDDLFAINPTLVFAKGHGQGQLGPDSEAGGFDSVSYWSRGGVAQLLTPADAAEPVQQRPAIGDIPSGMHLAAGICAGLVHTLRTGKGVVVDTSLLNSAMWALGPDLAYASITGEKIELNSGAPRTPLMCTYRTSDGRFVVFTMLDEDRYWAPVCRALNLPELIDRYPDRDSRRPDWGSLTSQFKSAISDLDATDLQRALTEEGCIYSFYATPADVLADEAVAENGYLMDHPDHPTLRLPGPPAQFDNTPPAMRRPGPNLGEHTREILTELGYLADKIDRLCGEGVVLA</sequence>
<dbReference type="GO" id="GO:0016740">
    <property type="term" value="F:transferase activity"/>
    <property type="evidence" value="ECO:0007669"/>
    <property type="project" value="UniProtKB-KW"/>
</dbReference>
<dbReference type="AlphaFoldDB" id="A0A652YSP0"/>
<dbReference type="PANTHER" id="PTHR48228:SF2">
    <property type="entry name" value="E-CINNAMOYL-COA:R-PHENYLLACTATE COA TRANSFERASE LARGE SUBUNIT"/>
    <property type="match status" value="1"/>
</dbReference>
<dbReference type="EMBL" id="VNIQ01000002">
    <property type="protein sequence ID" value="TYQ06093.1"/>
    <property type="molecule type" value="Genomic_DNA"/>
</dbReference>
<dbReference type="Gene3D" id="3.40.50.10540">
    <property type="entry name" value="Crotonobetainyl-coa:carnitine coa-transferase, domain 1"/>
    <property type="match status" value="1"/>
</dbReference>
<accession>A0A652YSP0</accession>
<dbReference type="InterPro" id="IPR003673">
    <property type="entry name" value="CoA-Trfase_fam_III"/>
</dbReference>
<dbReference type="Pfam" id="PF02515">
    <property type="entry name" value="CoA_transf_3"/>
    <property type="match status" value="1"/>
</dbReference>
<dbReference type="PANTHER" id="PTHR48228">
    <property type="entry name" value="SUCCINYL-COA--D-CITRAMALATE COA-TRANSFERASE"/>
    <property type="match status" value="1"/>
</dbReference>
<dbReference type="InterPro" id="IPR050509">
    <property type="entry name" value="CoA-transferase_III"/>
</dbReference>
<dbReference type="InterPro" id="IPR044855">
    <property type="entry name" value="CoA-Trfase_III_dom3_sf"/>
</dbReference>
<name>A0A652YSP0_NOCGL</name>
<keyword evidence="1" id="KW-0808">Transferase</keyword>
<gene>
    <name evidence="1" type="ORF">FNL38_102223</name>
</gene>
<dbReference type="SUPFAM" id="SSF89796">
    <property type="entry name" value="CoA-transferase family III (CaiB/BaiF)"/>
    <property type="match status" value="1"/>
</dbReference>
<proteinExistence type="predicted"/>
<evidence type="ECO:0000313" key="1">
    <source>
        <dbReference type="EMBL" id="TYQ06093.1"/>
    </source>
</evidence>
<comment type="caution">
    <text evidence="1">The sequence shown here is derived from an EMBL/GenBank/DDBJ whole genome shotgun (WGS) entry which is preliminary data.</text>
</comment>
<dbReference type="Gene3D" id="3.30.1540.10">
    <property type="entry name" value="formyl-coa transferase, domain 3"/>
    <property type="match status" value="1"/>
</dbReference>
<organism evidence="1">
    <name type="scientific">Nocardia globerula</name>
    <dbReference type="NCBI Taxonomy" id="1818"/>
    <lineage>
        <taxon>Bacteria</taxon>
        <taxon>Bacillati</taxon>
        <taxon>Actinomycetota</taxon>
        <taxon>Actinomycetes</taxon>
        <taxon>Mycobacteriales</taxon>
        <taxon>Nocardiaceae</taxon>
        <taxon>Nocardia</taxon>
    </lineage>
</organism>